<evidence type="ECO:0000313" key="3">
    <source>
        <dbReference type="EMBL" id="WIM98647.1"/>
    </source>
</evidence>
<dbReference type="InterPro" id="IPR050639">
    <property type="entry name" value="SSR_resolvase"/>
</dbReference>
<dbReference type="Pfam" id="PF00239">
    <property type="entry name" value="Resolvase"/>
    <property type="match status" value="1"/>
</dbReference>
<evidence type="ECO:0000256" key="1">
    <source>
        <dbReference type="SAM" id="MobiDB-lite"/>
    </source>
</evidence>
<dbReference type="SMART" id="SM00857">
    <property type="entry name" value="Resolvase"/>
    <property type="match status" value="1"/>
</dbReference>
<dbReference type="Pfam" id="PF07508">
    <property type="entry name" value="Recombinase"/>
    <property type="match status" value="1"/>
</dbReference>
<evidence type="ECO:0000313" key="4">
    <source>
        <dbReference type="Proteomes" id="UP001240150"/>
    </source>
</evidence>
<reference evidence="3 4" key="1">
    <citation type="submission" date="2023-06" db="EMBL/GenBank/DDBJ databases">
        <authorList>
            <person name="Yushchuk O."/>
            <person name="Binda E."/>
            <person name="Ruckert-Reed C."/>
            <person name="Fedorenko V."/>
            <person name="Kalinowski J."/>
            <person name="Marinelli F."/>
        </authorList>
    </citation>
    <scope>NUCLEOTIDE SEQUENCE [LARGE SCALE GENOMIC DNA]</scope>
    <source>
        <strain evidence="3 4">NRRL 3884</strain>
    </source>
</reference>
<dbReference type="PROSITE" id="PS51737">
    <property type="entry name" value="RECOMBINASE_DNA_BIND"/>
    <property type="match status" value="1"/>
</dbReference>
<feature type="domain" description="Recombinase" evidence="2">
    <location>
        <begin position="196"/>
        <end position="357"/>
    </location>
</feature>
<feature type="region of interest" description="Disordered" evidence="1">
    <location>
        <begin position="302"/>
        <end position="322"/>
    </location>
</feature>
<proteinExistence type="predicted"/>
<dbReference type="Gene3D" id="3.40.50.1390">
    <property type="entry name" value="Resolvase, N-terminal catalytic domain"/>
    <property type="match status" value="1"/>
</dbReference>
<sequence>MAAARLNSELDPWLHQRPSARLRGPRNNPPRPAELRFAFYGRVSTEDRQEPAASRQWQREVATQTIATAGTVVADYFDIGCSRSIPWHNRPQAAALLDALADPNRGFDAIIVGESDRAFSGTQLQQILPILHRHGVAVWLPELDGPLDPHNPVHQVLVLMLGHDARQEVLRARHRTLTAMRVLARDEGRYLGGRAPYGYRLVDAGRHPNPLHARWGRRLRRLHPDPATARHVRWIFKQRLAGHSRPAIAAMLTARGIPCPSATDPARNPHRTGIEWSPRAVDTILANPRYTGRQVWDRQSIVHHETSPGARHTGKPPTRRTNTRDQWVVSGARAHPALISDATFVAAQRVSAIATPEDGQEHCYLLVGLVFCGLCGRRAEPQWASGRAAYRCRHGRRGKRAVDSPLPFYAREDALLAAAAVELDAWTGEGQQLGDPDAVADYLRAQDLALRCTRDAVVVEGELPDQLTIPGLFSVDPADCIGTFEDRVPQRSRPLQRSTSEVCLEQEEIPPQNDGIDSC</sequence>
<dbReference type="RefSeq" id="WP_284920028.1">
    <property type="nucleotide sequence ID" value="NZ_CP126980.1"/>
</dbReference>
<dbReference type="SUPFAM" id="SSF53041">
    <property type="entry name" value="Resolvase-like"/>
    <property type="match status" value="1"/>
</dbReference>
<dbReference type="Proteomes" id="UP001240150">
    <property type="component" value="Chromosome"/>
</dbReference>
<feature type="region of interest" description="Disordered" evidence="1">
    <location>
        <begin position="490"/>
        <end position="519"/>
    </location>
</feature>
<dbReference type="CDD" id="cd00338">
    <property type="entry name" value="Ser_Recombinase"/>
    <property type="match status" value="1"/>
</dbReference>
<dbReference type="PANTHER" id="PTHR30461:SF23">
    <property type="entry name" value="DNA RECOMBINASE-RELATED"/>
    <property type="match status" value="1"/>
</dbReference>
<dbReference type="InterPro" id="IPR038109">
    <property type="entry name" value="DNA_bind_recomb_sf"/>
</dbReference>
<dbReference type="InterPro" id="IPR011109">
    <property type="entry name" value="DNA_bind_recombinase_dom"/>
</dbReference>
<evidence type="ECO:0000259" key="2">
    <source>
        <dbReference type="PROSITE" id="PS51737"/>
    </source>
</evidence>
<organism evidence="3 4">
    <name type="scientific">Actinoplanes oblitus</name>
    <dbReference type="NCBI Taxonomy" id="3040509"/>
    <lineage>
        <taxon>Bacteria</taxon>
        <taxon>Bacillati</taxon>
        <taxon>Actinomycetota</taxon>
        <taxon>Actinomycetes</taxon>
        <taxon>Micromonosporales</taxon>
        <taxon>Micromonosporaceae</taxon>
        <taxon>Actinoplanes</taxon>
    </lineage>
</organism>
<dbReference type="InterPro" id="IPR036162">
    <property type="entry name" value="Resolvase-like_N_sf"/>
</dbReference>
<dbReference type="Pfam" id="PF13408">
    <property type="entry name" value="Zn_ribbon_recom"/>
    <property type="match status" value="1"/>
</dbReference>
<keyword evidence="4" id="KW-1185">Reference proteome</keyword>
<name>A0ABY8WME2_9ACTN</name>
<dbReference type="Gene3D" id="3.90.1750.20">
    <property type="entry name" value="Putative Large Serine Recombinase, Chain B, Domain 2"/>
    <property type="match status" value="1"/>
</dbReference>
<accession>A0ABY8WME2</accession>
<dbReference type="EMBL" id="CP126980">
    <property type="protein sequence ID" value="WIM98647.1"/>
    <property type="molecule type" value="Genomic_DNA"/>
</dbReference>
<protein>
    <submittedName>
        <fullName evidence="3">Recombinase family protein</fullName>
    </submittedName>
</protein>
<dbReference type="InterPro" id="IPR006119">
    <property type="entry name" value="Resolv_N"/>
</dbReference>
<dbReference type="PANTHER" id="PTHR30461">
    <property type="entry name" value="DNA-INVERTASE FROM LAMBDOID PROPHAGE"/>
    <property type="match status" value="1"/>
</dbReference>
<gene>
    <name evidence="3" type="ORF">ACTOB_002251</name>
</gene>
<dbReference type="InterPro" id="IPR025827">
    <property type="entry name" value="Zn_ribbon_recom_dom"/>
</dbReference>